<dbReference type="GO" id="GO:0004553">
    <property type="term" value="F:hydrolase activity, hydrolyzing O-glycosyl compounds"/>
    <property type="evidence" value="ECO:0007669"/>
    <property type="project" value="InterPro"/>
</dbReference>
<dbReference type="GO" id="GO:0005975">
    <property type="term" value="P:carbohydrate metabolic process"/>
    <property type="evidence" value="ECO:0007669"/>
    <property type="project" value="InterPro"/>
</dbReference>
<name>A0A7W7SL56_9ACTN</name>
<dbReference type="Gene3D" id="3.20.20.80">
    <property type="entry name" value="Glycosidases"/>
    <property type="match status" value="1"/>
</dbReference>
<dbReference type="PANTHER" id="PTHR42732">
    <property type="entry name" value="BETA-GALACTOSIDASE"/>
    <property type="match status" value="1"/>
</dbReference>
<dbReference type="RefSeq" id="WP_312881749.1">
    <property type="nucleotide sequence ID" value="NZ_JACHJW010000001.1"/>
</dbReference>
<dbReference type="InterPro" id="IPR006104">
    <property type="entry name" value="Glyco_hydro_2_N"/>
</dbReference>
<dbReference type="InterPro" id="IPR017853">
    <property type="entry name" value="GH"/>
</dbReference>
<dbReference type="Gene3D" id="2.60.120.260">
    <property type="entry name" value="Galactose-binding domain-like"/>
    <property type="match status" value="1"/>
</dbReference>
<dbReference type="AlphaFoldDB" id="A0A7W7SL56"/>
<dbReference type="InterPro" id="IPR036156">
    <property type="entry name" value="Beta-gal/glucu_dom_sf"/>
</dbReference>
<dbReference type="PANTHER" id="PTHR42732:SF2">
    <property type="entry name" value="BETA-MANNOSIDASE"/>
    <property type="match status" value="1"/>
</dbReference>
<evidence type="ECO:0000256" key="3">
    <source>
        <dbReference type="ARBA" id="ARBA00023295"/>
    </source>
</evidence>
<gene>
    <name evidence="7" type="ORF">FHR38_000530</name>
</gene>
<feature type="domain" description="Glycoside hydrolase family 2 catalytic" evidence="5">
    <location>
        <begin position="348"/>
        <end position="489"/>
    </location>
</feature>
<keyword evidence="2" id="KW-0378">Hydrolase</keyword>
<evidence type="ECO:0000256" key="2">
    <source>
        <dbReference type="ARBA" id="ARBA00022801"/>
    </source>
</evidence>
<evidence type="ECO:0000313" key="8">
    <source>
        <dbReference type="Proteomes" id="UP000578819"/>
    </source>
</evidence>
<reference evidence="7 8" key="1">
    <citation type="submission" date="2020-08" db="EMBL/GenBank/DDBJ databases">
        <title>Sequencing the genomes of 1000 actinobacteria strains.</title>
        <authorList>
            <person name="Klenk H.-P."/>
        </authorList>
    </citation>
    <scope>NUCLEOTIDE SEQUENCE [LARGE SCALE GENOMIC DNA]</scope>
    <source>
        <strain evidence="7 8">DSM 45886</strain>
    </source>
</reference>
<evidence type="ECO:0000256" key="1">
    <source>
        <dbReference type="ARBA" id="ARBA00007401"/>
    </source>
</evidence>
<dbReference type="SUPFAM" id="SSF49303">
    <property type="entry name" value="beta-Galactosidase/glucuronidase domain"/>
    <property type="match status" value="1"/>
</dbReference>
<comment type="caution">
    <text evidence="7">The sequence shown here is derived from an EMBL/GenBank/DDBJ whole genome shotgun (WGS) entry which is preliminary data.</text>
</comment>
<comment type="similarity">
    <text evidence="1">Belongs to the glycosyl hydrolase 2 family.</text>
</comment>
<feature type="domain" description="Glycosyl hydrolases family 2 sugar binding" evidence="6">
    <location>
        <begin position="96"/>
        <end position="177"/>
    </location>
</feature>
<evidence type="ECO:0000259" key="6">
    <source>
        <dbReference type="Pfam" id="PF02837"/>
    </source>
</evidence>
<dbReference type="Pfam" id="PF02836">
    <property type="entry name" value="Glyco_hydro_2_C"/>
    <property type="match status" value="1"/>
</dbReference>
<dbReference type="SUPFAM" id="SSF49785">
    <property type="entry name" value="Galactose-binding domain-like"/>
    <property type="match status" value="1"/>
</dbReference>
<evidence type="ECO:0000259" key="5">
    <source>
        <dbReference type="Pfam" id="PF02836"/>
    </source>
</evidence>
<organism evidence="7 8">
    <name type="scientific">Micromonospora polyrhachis</name>
    <dbReference type="NCBI Taxonomy" id="1282883"/>
    <lineage>
        <taxon>Bacteria</taxon>
        <taxon>Bacillati</taxon>
        <taxon>Actinomycetota</taxon>
        <taxon>Actinomycetes</taxon>
        <taxon>Micromonosporales</taxon>
        <taxon>Micromonosporaceae</taxon>
        <taxon>Micromonospora</taxon>
    </lineage>
</organism>
<accession>A0A7W7SL56</accession>
<feature type="domain" description="Glycoside hydrolase family 2 immunoglobulin-like beta-sandwich" evidence="4">
    <location>
        <begin position="210"/>
        <end position="308"/>
    </location>
</feature>
<dbReference type="InterPro" id="IPR051913">
    <property type="entry name" value="GH2_Domain-Containing"/>
</dbReference>
<dbReference type="Pfam" id="PF00703">
    <property type="entry name" value="Glyco_hydro_2"/>
    <property type="match status" value="1"/>
</dbReference>
<dbReference type="InterPro" id="IPR006103">
    <property type="entry name" value="Glyco_hydro_2_cat"/>
</dbReference>
<keyword evidence="8" id="KW-1185">Reference proteome</keyword>
<sequence>MTQDLLTPWGEALDPANVLPEYPRPQLVRDSYLNLNGRWSYAITPAGAAPGDTGPSAAGSRVPGIDAEPAAYDGEILVPFSPESVLSGVGRQLQPDQTLWYRRTVTLPADFVPAGTPSRVLLHFGAVDQTCRVFLNGIEVGGHTGGYLPFHCDLTDALQDGENTLVVAVRDVSDTSHHSRGKQKLHRGGIWYTAQSGIWQTVWVECVPAAHVERLTLTPELADGCVEVTVHAAQSAETGAGANTTDPPHARIEVLADGVLVGETTAPAGQPVRIPIPDVRPWSPEDPYLYDVSVTLGTDRVRSYVGMRSFGVGPDAAGVPRLLLNGQPYFHAGILDQGYWSDGMYTAPSDAAMVHDIETMKRLGFTMLRKHIKIEPLRWYHHCDRLGILVWQDLVNGGSSYRPLVITAPAVTPLRLSDRRHRWFGRGDAEGRAQFRTEVCDTIEHLRNVVSLAVWVPFNEGWGQFDAARTATEVAALDPTRTVDHASGWHDQGGGDLHSLHIYFRPFRVPRRRRDDSRVLVLSEYGGYSLRLAGHAFTDREFGYKRFTSAEALGDAFTRLHTEQIVPAIARGLSATVYTQLSDVEDELNGLLSYDRKIVKLPEELVRAVNTQLRM</sequence>
<dbReference type="InterPro" id="IPR008979">
    <property type="entry name" value="Galactose-bd-like_sf"/>
</dbReference>
<dbReference type="SUPFAM" id="SSF51445">
    <property type="entry name" value="(Trans)glycosidases"/>
    <property type="match status" value="1"/>
</dbReference>
<proteinExistence type="inferred from homology"/>
<protein>
    <submittedName>
        <fullName evidence="7">Beta-galactosidase/beta-glucuronidase</fullName>
    </submittedName>
</protein>
<dbReference type="Pfam" id="PF02837">
    <property type="entry name" value="Glyco_hydro_2_N"/>
    <property type="match status" value="1"/>
</dbReference>
<dbReference type="Proteomes" id="UP000578819">
    <property type="component" value="Unassembled WGS sequence"/>
</dbReference>
<dbReference type="Gene3D" id="2.60.40.10">
    <property type="entry name" value="Immunoglobulins"/>
    <property type="match status" value="1"/>
</dbReference>
<dbReference type="EMBL" id="JACHJW010000001">
    <property type="protein sequence ID" value="MBB4956797.1"/>
    <property type="molecule type" value="Genomic_DNA"/>
</dbReference>
<keyword evidence="3" id="KW-0326">Glycosidase</keyword>
<dbReference type="InterPro" id="IPR006102">
    <property type="entry name" value="Ig-like_GH2"/>
</dbReference>
<dbReference type="InterPro" id="IPR013783">
    <property type="entry name" value="Ig-like_fold"/>
</dbReference>
<evidence type="ECO:0000259" key="4">
    <source>
        <dbReference type="Pfam" id="PF00703"/>
    </source>
</evidence>
<evidence type="ECO:0000313" key="7">
    <source>
        <dbReference type="EMBL" id="MBB4956797.1"/>
    </source>
</evidence>